<name>A0ABQ2WK72_9ALTE</name>
<keyword evidence="2" id="KW-1185">Reference proteome</keyword>
<dbReference type="Proteomes" id="UP000634667">
    <property type="component" value="Unassembled WGS sequence"/>
</dbReference>
<dbReference type="Gene3D" id="3.50.50.60">
    <property type="entry name" value="FAD/NAD(P)-binding domain"/>
    <property type="match status" value="1"/>
</dbReference>
<dbReference type="PANTHER" id="PTHR43747:SF4">
    <property type="entry name" value="FLAVIN-DEPENDENT TRYPTOPHAN HALOGENASE"/>
    <property type="match status" value="1"/>
</dbReference>
<dbReference type="RefSeq" id="WP_189482304.1">
    <property type="nucleotide sequence ID" value="NZ_BMYR01000006.1"/>
</dbReference>
<dbReference type="SUPFAM" id="SSF51905">
    <property type="entry name" value="FAD/NAD(P)-binding domain"/>
    <property type="match status" value="1"/>
</dbReference>
<dbReference type="InterPro" id="IPR050816">
    <property type="entry name" value="Flavin-dep_Halogenase_NPB"/>
</dbReference>
<evidence type="ECO:0000313" key="2">
    <source>
        <dbReference type="Proteomes" id="UP000634667"/>
    </source>
</evidence>
<gene>
    <name evidence="1" type="ORF">GCM10008111_16060</name>
</gene>
<dbReference type="InterPro" id="IPR036188">
    <property type="entry name" value="FAD/NAD-bd_sf"/>
</dbReference>
<dbReference type="InterPro" id="IPR006905">
    <property type="entry name" value="Flavin_halogenase"/>
</dbReference>
<proteinExistence type="predicted"/>
<reference evidence="2" key="1">
    <citation type="journal article" date="2019" name="Int. J. Syst. Evol. Microbiol.">
        <title>The Global Catalogue of Microorganisms (GCM) 10K type strain sequencing project: providing services to taxonomists for standard genome sequencing and annotation.</title>
        <authorList>
            <consortium name="The Broad Institute Genomics Platform"/>
            <consortium name="The Broad Institute Genome Sequencing Center for Infectious Disease"/>
            <person name="Wu L."/>
            <person name="Ma J."/>
        </authorList>
    </citation>
    <scope>NUCLEOTIDE SEQUENCE [LARGE SCALE GENOMIC DNA]</scope>
    <source>
        <strain evidence="2">KCTC 23723</strain>
    </source>
</reference>
<comment type="caution">
    <text evidence="1">The sequence shown here is derived from an EMBL/GenBank/DDBJ whole genome shotgun (WGS) entry which is preliminary data.</text>
</comment>
<accession>A0ABQ2WK72</accession>
<dbReference type="PIRSF" id="PIRSF011396">
    <property type="entry name" value="Trp_halogenase"/>
    <property type="match status" value="1"/>
</dbReference>
<dbReference type="EMBL" id="BMYR01000006">
    <property type="protein sequence ID" value="GGW60741.1"/>
    <property type="molecule type" value="Genomic_DNA"/>
</dbReference>
<sequence length="504" mass="56068">MTQQTAIRRVLIVGGGTAGWMTAAMLARVMGPQLHIRLIESDAIGTVGVGEATIPAIQHFNAALGINEAEFLTATQGSIKLGIQFENWGKLGEQYMHAFGPIGKPLGFTSFHHYWLAARARGDNSSFWDYSLNYQAARSGKYQPLAQIPNTPLQGLIHAYHFDAGLYAAFLRRYSERLQVIRSEGTIAAVSKTPAGDIASVTLADGQTFSADLFIDCSGIRALLIGQELNVGYENWQHWLPCDSALAVPTAARQPILPYTRSIAHAGGWQWRIPLQHRTGNGLVYSSQYLDDNAARHTLLTNLDAEVLAEPRKISFVTGRRKQQWQQNCVAIGLSSGFLEPLESTSIHLIQSAIVRLVQSFPASHDMAALRQNYNQQSQQEFEAIRDFIILHYCLNQRDDNGLWQYCRSMALPDSLAQRIALFQQSAAVFRQQDELFTEVAWQQVMLGQNVLPQQYHPLADQLTAAQLNGFLGDIKLIMQRTAAKLPSHQAFLQQVQQAQQAQQ</sequence>
<evidence type="ECO:0000313" key="1">
    <source>
        <dbReference type="EMBL" id="GGW60741.1"/>
    </source>
</evidence>
<protein>
    <submittedName>
        <fullName evidence="1">Tryptophan halogenase</fullName>
    </submittedName>
</protein>
<dbReference type="PANTHER" id="PTHR43747">
    <property type="entry name" value="FAD-BINDING PROTEIN"/>
    <property type="match status" value="1"/>
</dbReference>
<dbReference type="InterPro" id="IPR033856">
    <property type="entry name" value="Trp_halogen"/>
</dbReference>
<organism evidence="1 2">
    <name type="scientific">Alishewanella tabrizica</name>
    <dbReference type="NCBI Taxonomy" id="671278"/>
    <lineage>
        <taxon>Bacteria</taxon>
        <taxon>Pseudomonadati</taxon>
        <taxon>Pseudomonadota</taxon>
        <taxon>Gammaproteobacteria</taxon>
        <taxon>Alteromonadales</taxon>
        <taxon>Alteromonadaceae</taxon>
        <taxon>Alishewanella</taxon>
    </lineage>
</organism>
<dbReference type="Pfam" id="PF04820">
    <property type="entry name" value="Trp_halogenase"/>
    <property type="match status" value="1"/>
</dbReference>